<dbReference type="HOGENOM" id="CLU_028014_0_1_5"/>
<name>M4Z6Z5_9BRAD</name>
<dbReference type="GeneID" id="301816731"/>
<dbReference type="SUPFAM" id="SSF53756">
    <property type="entry name" value="UDP-Glycosyltransferase/glycogen phosphorylase"/>
    <property type="match status" value="1"/>
</dbReference>
<feature type="region of interest" description="Disordered" evidence="1">
    <location>
        <begin position="1"/>
        <end position="31"/>
    </location>
</feature>
<evidence type="ECO:0000313" key="2">
    <source>
        <dbReference type="EMBL" id="BAM88856.1"/>
    </source>
</evidence>
<proteinExistence type="predicted"/>
<gene>
    <name evidence="2" type="ORF">S58_28550</name>
</gene>
<evidence type="ECO:0000313" key="3">
    <source>
        <dbReference type="Proteomes" id="UP000011841"/>
    </source>
</evidence>
<sequence length="446" mass="48997">MAMPHDTAISDVVDLRPAPPARRDVSRPQDSVGDRRRLNILYVSHMPASPPRFGAQARMHGLMTQLARRHDLTAVMLVDDAFDIDECQQAMQSYCRDVVLVRNPDGGDGLGKRLLQLRSLVSVNSFDRLRVARPELQQVLDRVLRATRFDIVNLEFPYLGQFDFRQAPAGERPPRLIVDSHEIAYDLARQFAATGASVGRRLYAGANWRKLRREELTIYGAADGVYLCSTDDEKRLHDDLPNTCTAVIPNAADIEFYQPRSTDPAPDGRTIVYFGLLSTVPNIDAVIHFVQDIWPRIADAHPDARCKIIGGRPPPSLLELAGPRIELTGFVPDLRPHLASAAAIVVPLRLGGGTRLKIVEAMAMGKAIVSTSLGAEGIEAMAGRDMLIENEPAAFADAVNRLLAEPSLAARIGSAARQVAVDKYAWSAAAQALESFYREILETTPS</sequence>
<dbReference type="GO" id="GO:0016757">
    <property type="term" value="F:glycosyltransferase activity"/>
    <property type="evidence" value="ECO:0007669"/>
    <property type="project" value="TreeGrafter"/>
</dbReference>
<evidence type="ECO:0000256" key="1">
    <source>
        <dbReference type="SAM" id="MobiDB-lite"/>
    </source>
</evidence>
<dbReference type="AlphaFoldDB" id="M4Z6Z5"/>
<dbReference type="Pfam" id="PF13692">
    <property type="entry name" value="Glyco_trans_1_4"/>
    <property type="match status" value="1"/>
</dbReference>
<dbReference type="Gene3D" id="3.40.50.2000">
    <property type="entry name" value="Glycogen Phosphorylase B"/>
    <property type="match status" value="2"/>
</dbReference>
<dbReference type="KEGG" id="aol:S58_28550"/>
<keyword evidence="3" id="KW-1185">Reference proteome</keyword>
<feature type="compositionally biased region" description="Basic and acidic residues" evidence="1">
    <location>
        <begin position="21"/>
        <end position="31"/>
    </location>
</feature>
<keyword evidence="2" id="KW-0808">Transferase</keyword>
<dbReference type="EMBL" id="AP012603">
    <property type="protein sequence ID" value="BAM88856.1"/>
    <property type="molecule type" value="Genomic_DNA"/>
</dbReference>
<accession>M4Z6Z5</accession>
<dbReference type="RefSeq" id="WP_015665978.1">
    <property type="nucleotide sequence ID" value="NC_020453.1"/>
</dbReference>
<dbReference type="CDD" id="cd03801">
    <property type="entry name" value="GT4_PimA-like"/>
    <property type="match status" value="1"/>
</dbReference>
<dbReference type="PATRIC" id="fig|1245469.3.peg.2923"/>
<dbReference type="STRING" id="1245469.S58_28550"/>
<dbReference type="PANTHER" id="PTHR12526">
    <property type="entry name" value="GLYCOSYLTRANSFERASE"/>
    <property type="match status" value="1"/>
</dbReference>
<dbReference type="eggNOG" id="COG0438">
    <property type="taxonomic scope" value="Bacteria"/>
</dbReference>
<dbReference type="Proteomes" id="UP000011841">
    <property type="component" value="Chromosome"/>
</dbReference>
<reference evidence="2 3" key="1">
    <citation type="journal article" date="2013" name="Appl. Environ. Microbiol.">
        <title>Genome analysis suggests that the soil oligotrophic bacterium Agromonas oligotrophica (Bradyrhizobium oligotrophicum) is a nitrogen-fixing symbiont of Aeschynomene indica.</title>
        <authorList>
            <person name="Okubo T."/>
            <person name="Fukushima S."/>
            <person name="Itakura M."/>
            <person name="Oshima K."/>
            <person name="Longtonglang A."/>
            <person name="Teaumroong N."/>
            <person name="Mitsui H."/>
            <person name="Hattori M."/>
            <person name="Hattori R."/>
            <person name="Hattori T."/>
            <person name="Minamisawa K."/>
        </authorList>
    </citation>
    <scope>NUCLEOTIDE SEQUENCE [LARGE SCALE GENOMIC DNA]</scope>
    <source>
        <strain evidence="2 3">S58</strain>
    </source>
</reference>
<dbReference type="PANTHER" id="PTHR12526:SF600">
    <property type="entry name" value="GLYCOSYL TRANSFERASE GROUP 1"/>
    <property type="match status" value="1"/>
</dbReference>
<protein>
    <submittedName>
        <fullName evidence="2">Putative glycosyltransferase</fullName>
    </submittedName>
</protein>
<organism evidence="2 3">
    <name type="scientific">Bradyrhizobium oligotrophicum S58</name>
    <dbReference type="NCBI Taxonomy" id="1245469"/>
    <lineage>
        <taxon>Bacteria</taxon>
        <taxon>Pseudomonadati</taxon>
        <taxon>Pseudomonadota</taxon>
        <taxon>Alphaproteobacteria</taxon>
        <taxon>Hyphomicrobiales</taxon>
        <taxon>Nitrobacteraceae</taxon>
        <taxon>Bradyrhizobium</taxon>
    </lineage>
</organism>